<organism evidence="1 2">
    <name type="scientific">Peribacillus asahii</name>
    <dbReference type="NCBI Taxonomy" id="228899"/>
    <lineage>
        <taxon>Bacteria</taxon>
        <taxon>Bacillati</taxon>
        <taxon>Bacillota</taxon>
        <taxon>Bacilli</taxon>
        <taxon>Bacillales</taxon>
        <taxon>Bacillaceae</taxon>
        <taxon>Peribacillus</taxon>
    </lineage>
</organism>
<dbReference type="KEGG" id="pasa:BAOM_4259"/>
<dbReference type="Proteomes" id="UP000283095">
    <property type="component" value="Chromosome"/>
</dbReference>
<proteinExistence type="predicted"/>
<name>A0A3T0KWY1_9BACI</name>
<gene>
    <name evidence="1" type="ORF">BAOM_4259</name>
</gene>
<evidence type="ECO:0000313" key="2">
    <source>
        <dbReference type="Proteomes" id="UP000283095"/>
    </source>
</evidence>
<protein>
    <submittedName>
        <fullName evidence="1">Uncharacterized protein</fullName>
    </submittedName>
</protein>
<accession>A0A3T0KWY1</accession>
<reference evidence="1 2" key="1">
    <citation type="submission" date="2018-01" db="EMBL/GenBank/DDBJ databases">
        <title>Bacillus asahii Genome sequencing and assembly.</title>
        <authorList>
            <person name="Jiang H."/>
            <person name="Feng Y."/>
            <person name="Zhao F."/>
            <person name="Lin X."/>
        </authorList>
    </citation>
    <scope>NUCLEOTIDE SEQUENCE [LARGE SCALE GENOMIC DNA]</scope>
    <source>
        <strain evidence="1 2">OM18</strain>
    </source>
</reference>
<evidence type="ECO:0000313" key="1">
    <source>
        <dbReference type="EMBL" id="AZV44840.1"/>
    </source>
</evidence>
<dbReference type="EMBL" id="CP026095">
    <property type="protein sequence ID" value="AZV44840.1"/>
    <property type="molecule type" value="Genomic_DNA"/>
</dbReference>
<dbReference type="AlphaFoldDB" id="A0A3T0KWY1"/>
<sequence>MGGGFTIDNPNSMYLVNVVYRLERKLKLFICNDAYRLY</sequence>